<keyword evidence="1" id="KW-1133">Transmembrane helix</keyword>
<evidence type="ECO:0000313" key="2">
    <source>
        <dbReference type="Ensembl" id="ENSLBEP00000014059.1"/>
    </source>
</evidence>
<dbReference type="Ensembl" id="ENSLBET00000014863.1">
    <property type="protein sequence ID" value="ENSLBEP00000014059.1"/>
    <property type="gene ID" value="ENSLBEG00000010932.1"/>
</dbReference>
<name>A0A3Q3F360_9LABR</name>
<reference evidence="2" key="1">
    <citation type="submission" date="2025-08" db="UniProtKB">
        <authorList>
            <consortium name="Ensembl"/>
        </authorList>
    </citation>
    <scope>IDENTIFICATION</scope>
</reference>
<evidence type="ECO:0000313" key="3">
    <source>
        <dbReference type="Proteomes" id="UP000261660"/>
    </source>
</evidence>
<protein>
    <submittedName>
        <fullName evidence="2">Transmembrane protein 125b</fullName>
    </submittedName>
</protein>
<dbReference type="PANTHER" id="PTHR31416:SF1">
    <property type="entry name" value="TRANSMEMBRANE PROTEIN 125"/>
    <property type="match status" value="1"/>
</dbReference>
<proteinExistence type="predicted"/>
<accession>A0A3Q3F360</accession>
<keyword evidence="1" id="KW-0472">Membrane</keyword>
<feature type="transmembrane region" description="Helical" evidence="1">
    <location>
        <begin position="169"/>
        <end position="193"/>
    </location>
</feature>
<dbReference type="OrthoDB" id="8950495at2759"/>
<feature type="transmembrane region" description="Helical" evidence="1">
    <location>
        <begin position="92"/>
        <end position="113"/>
    </location>
</feature>
<feature type="transmembrane region" description="Helical" evidence="1">
    <location>
        <begin position="125"/>
        <end position="148"/>
    </location>
</feature>
<dbReference type="GeneTree" id="ENSGT00390000003015"/>
<dbReference type="Pfam" id="PF15109">
    <property type="entry name" value="TMEM125"/>
    <property type="match status" value="1"/>
</dbReference>
<dbReference type="InParanoid" id="A0A3Q3F360"/>
<keyword evidence="3" id="KW-1185">Reference proteome</keyword>
<dbReference type="Proteomes" id="UP000261660">
    <property type="component" value="Unplaced"/>
</dbReference>
<feature type="transmembrane region" description="Helical" evidence="1">
    <location>
        <begin position="205"/>
        <end position="231"/>
    </location>
</feature>
<dbReference type="InterPro" id="IPR028165">
    <property type="entry name" value="TMEM125"/>
</dbReference>
<sequence length="281" mass="31365">MIFEKKKDFNSLIKLFRLDGQQHMTLFFNTKFQFGLADFLVITTMSELQTFYQPHHVIRHPTSLYLDPTLIQRRVLDDQVELWWFRDPRRSLLCYCASVALILGLGLGGVGLLSTTTSLSGEWRLGVGTTLCLLALAVLLKQLLSSAIQDMNCVRSRRRIEQMKSGGRADPALILAVGMALMLSGTVLIFVAMTGSRGHDRKEMLASSLMLMAAGAGMALAVVGFSVLVYLKKRREQRRRMMIRMNRARGLGGRAVRVFSVSGGQMSQTRIDTSSSRTSLI</sequence>
<evidence type="ECO:0000256" key="1">
    <source>
        <dbReference type="SAM" id="Phobius"/>
    </source>
</evidence>
<dbReference type="PANTHER" id="PTHR31416">
    <property type="entry name" value="TRANSMEMBRANE PROTEIN 125"/>
    <property type="match status" value="1"/>
</dbReference>
<organism evidence="2 3">
    <name type="scientific">Labrus bergylta</name>
    <name type="common">ballan wrasse</name>
    <dbReference type="NCBI Taxonomy" id="56723"/>
    <lineage>
        <taxon>Eukaryota</taxon>
        <taxon>Metazoa</taxon>
        <taxon>Chordata</taxon>
        <taxon>Craniata</taxon>
        <taxon>Vertebrata</taxon>
        <taxon>Euteleostomi</taxon>
        <taxon>Actinopterygii</taxon>
        <taxon>Neopterygii</taxon>
        <taxon>Teleostei</taxon>
        <taxon>Neoteleostei</taxon>
        <taxon>Acanthomorphata</taxon>
        <taxon>Eupercaria</taxon>
        <taxon>Labriformes</taxon>
        <taxon>Labridae</taxon>
        <taxon>Labrus</taxon>
    </lineage>
</organism>
<reference evidence="2" key="2">
    <citation type="submission" date="2025-09" db="UniProtKB">
        <authorList>
            <consortium name="Ensembl"/>
        </authorList>
    </citation>
    <scope>IDENTIFICATION</scope>
</reference>
<keyword evidence="1" id="KW-0812">Transmembrane</keyword>
<dbReference type="AlphaFoldDB" id="A0A3Q3F360"/>